<dbReference type="Gene3D" id="1.20.1330.10">
    <property type="entry name" value="f41 fragment of flagellin, N-terminal domain"/>
    <property type="match status" value="1"/>
</dbReference>
<comment type="similarity">
    <text evidence="2">Belongs to the bacterial flagellin family.</text>
</comment>
<dbReference type="STRING" id="555512.SAMN04487993_101010"/>
<accession>A0A1G8NDS0</accession>
<dbReference type="GO" id="GO:0005198">
    <property type="term" value="F:structural molecule activity"/>
    <property type="evidence" value="ECO:0007669"/>
    <property type="project" value="InterPro"/>
</dbReference>
<organism evidence="5 6">
    <name type="scientific">Salipiger marinus</name>
    <dbReference type="NCBI Taxonomy" id="555512"/>
    <lineage>
        <taxon>Bacteria</taxon>
        <taxon>Pseudomonadati</taxon>
        <taxon>Pseudomonadota</taxon>
        <taxon>Alphaproteobacteria</taxon>
        <taxon>Rhodobacterales</taxon>
        <taxon>Roseobacteraceae</taxon>
        <taxon>Salipiger</taxon>
    </lineage>
</organism>
<dbReference type="Pfam" id="PF00700">
    <property type="entry name" value="Flagellin_C"/>
    <property type="match status" value="1"/>
</dbReference>
<keyword evidence="5" id="KW-0282">Flagellum</keyword>
<sequence>MNTVGDMARTLLLRTHHTRLNREMDQLGVELATGFVRDPATHLAGDVTGLVAIDRTLAQLEAFRLNTAEASLLAGTMQTTLSEIQTRAEAVSQVLLSAALTPSSEMLSTLSEEASNAFGQMVSGLNRGIGGRYLFAGTTTDTPPLADPEAMLADLRGALAGETTVAGVDAALDAWFGSGGGFETMGYLGSQDGLAPLRLSRTETAALDIRADNQVFRDVLKMMAKAALATDPTLGLPLEVQTGLMAKAGRDLLQAQAPVVELRAGLGALEARIEETTTRNAAETTAMSLARLDLVGIDQFDTAARYENTRSQLEALYAITVRSSRMSLTEFF</sequence>
<gene>
    <name evidence="5" type="ORF">SAMN04487993_101010</name>
</gene>
<dbReference type="EMBL" id="FNEJ01000010">
    <property type="protein sequence ID" value="SDI78409.1"/>
    <property type="molecule type" value="Genomic_DNA"/>
</dbReference>
<dbReference type="PANTHER" id="PTHR42792:SF1">
    <property type="entry name" value="FLAGELLAR HOOK-ASSOCIATED PROTEIN 3"/>
    <property type="match status" value="1"/>
</dbReference>
<name>A0A1G8NDS0_9RHOB</name>
<proteinExistence type="inferred from homology"/>
<keyword evidence="6" id="KW-1185">Reference proteome</keyword>
<dbReference type="RefSeq" id="WP_089847467.1">
    <property type="nucleotide sequence ID" value="NZ_FNEJ01000010.1"/>
</dbReference>
<feature type="domain" description="Flagellin C-terminal" evidence="4">
    <location>
        <begin position="255"/>
        <end position="331"/>
    </location>
</feature>
<keyword evidence="5" id="KW-0969">Cilium</keyword>
<comment type="subcellular location">
    <subcellularLocation>
        <location evidence="1">Bacterial flagellum</location>
    </subcellularLocation>
</comment>
<protein>
    <submittedName>
        <fullName evidence="5">Flagellar hook-associated protein 3 FlgL</fullName>
    </submittedName>
</protein>
<evidence type="ECO:0000256" key="1">
    <source>
        <dbReference type="ARBA" id="ARBA00004365"/>
    </source>
</evidence>
<evidence type="ECO:0000256" key="2">
    <source>
        <dbReference type="ARBA" id="ARBA00005709"/>
    </source>
</evidence>
<keyword evidence="3" id="KW-0975">Bacterial flagellum</keyword>
<dbReference type="PANTHER" id="PTHR42792">
    <property type="entry name" value="FLAGELLIN"/>
    <property type="match status" value="1"/>
</dbReference>
<dbReference type="InterPro" id="IPR001492">
    <property type="entry name" value="Flagellin"/>
</dbReference>
<dbReference type="AlphaFoldDB" id="A0A1G8NDS0"/>
<dbReference type="OrthoDB" id="7312911at2"/>
<evidence type="ECO:0000313" key="6">
    <source>
        <dbReference type="Proteomes" id="UP000199093"/>
    </source>
</evidence>
<dbReference type="GO" id="GO:0009288">
    <property type="term" value="C:bacterial-type flagellum"/>
    <property type="evidence" value="ECO:0007669"/>
    <property type="project" value="UniProtKB-SubCell"/>
</dbReference>
<dbReference type="Proteomes" id="UP000199093">
    <property type="component" value="Unassembled WGS sequence"/>
</dbReference>
<reference evidence="5 6" key="1">
    <citation type="submission" date="2016-10" db="EMBL/GenBank/DDBJ databases">
        <authorList>
            <person name="de Groot N.N."/>
        </authorList>
    </citation>
    <scope>NUCLEOTIDE SEQUENCE [LARGE SCALE GENOMIC DNA]</scope>
    <source>
        <strain evidence="5 6">DSM 26424</strain>
    </source>
</reference>
<dbReference type="InterPro" id="IPR046358">
    <property type="entry name" value="Flagellin_C"/>
</dbReference>
<evidence type="ECO:0000256" key="3">
    <source>
        <dbReference type="ARBA" id="ARBA00023143"/>
    </source>
</evidence>
<keyword evidence="5" id="KW-0966">Cell projection</keyword>
<evidence type="ECO:0000259" key="4">
    <source>
        <dbReference type="Pfam" id="PF00700"/>
    </source>
</evidence>
<dbReference type="SUPFAM" id="SSF64518">
    <property type="entry name" value="Phase 1 flagellin"/>
    <property type="match status" value="1"/>
</dbReference>
<evidence type="ECO:0000313" key="5">
    <source>
        <dbReference type="EMBL" id="SDI78409.1"/>
    </source>
</evidence>